<protein>
    <submittedName>
        <fullName evidence="2">Uncharacterized protein</fullName>
    </submittedName>
</protein>
<evidence type="ECO:0000313" key="3">
    <source>
        <dbReference type="Proteomes" id="UP001609376"/>
    </source>
</evidence>
<evidence type="ECO:0000256" key="1">
    <source>
        <dbReference type="SAM" id="MobiDB-lite"/>
    </source>
</evidence>
<gene>
    <name evidence="2" type="ORF">ACHFJ0_08445</name>
</gene>
<comment type="caution">
    <text evidence="2">The sequence shown here is derived from an EMBL/GenBank/DDBJ whole genome shotgun (WGS) entry which is preliminary data.</text>
</comment>
<keyword evidence="3" id="KW-1185">Reference proteome</keyword>
<reference evidence="2 3" key="1">
    <citation type="submission" date="2024-10" db="EMBL/GenBank/DDBJ databases">
        <title>Paracoccus drimophilus sp. nov., a novel bacterium from corn roots in Hunan.</title>
        <authorList>
            <person name="Li X."/>
        </authorList>
    </citation>
    <scope>NUCLEOTIDE SEQUENCE [LARGE SCALE GENOMIC DNA]</scope>
    <source>
        <strain evidence="2 3">NGMCC 1.201697</strain>
    </source>
</reference>
<dbReference type="EMBL" id="JBIMPR010000005">
    <property type="protein sequence ID" value="MFH5774271.1"/>
    <property type="molecule type" value="Genomic_DNA"/>
</dbReference>
<dbReference type="RefSeq" id="WP_395133243.1">
    <property type="nucleotide sequence ID" value="NZ_JBIMPR010000005.1"/>
</dbReference>
<accession>A0ABW7LJC1</accession>
<organism evidence="2 3">
    <name type="scientific">Paracoccus broussonetiae subsp. drimophilus</name>
    <dbReference type="NCBI Taxonomy" id="3373869"/>
    <lineage>
        <taxon>Bacteria</taxon>
        <taxon>Pseudomonadati</taxon>
        <taxon>Pseudomonadota</taxon>
        <taxon>Alphaproteobacteria</taxon>
        <taxon>Rhodobacterales</taxon>
        <taxon>Paracoccaceae</taxon>
        <taxon>Paracoccus</taxon>
        <taxon>Paracoccus broussonetiae</taxon>
    </lineage>
</organism>
<name>A0ABW7LJC1_9RHOB</name>
<proteinExistence type="predicted"/>
<sequence length="87" mass="8866">MEWPRGPRRTTGPNEDCGLPGRSAGGRVTSFKLPMTMRRDGSGRGGWAGSTGWAAVRGCNEGGFAAFSTHGRAALGITLGAGRGTSG</sequence>
<evidence type="ECO:0000313" key="2">
    <source>
        <dbReference type="EMBL" id="MFH5774271.1"/>
    </source>
</evidence>
<dbReference type="Proteomes" id="UP001609376">
    <property type="component" value="Unassembled WGS sequence"/>
</dbReference>
<feature type="region of interest" description="Disordered" evidence="1">
    <location>
        <begin position="1"/>
        <end position="30"/>
    </location>
</feature>